<comment type="subcellular location">
    <subcellularLocation>
        <location evidence="1">Membrane</location>
    </subcellularLocation>
</comment>
<dbReference type="NCBIfam" id="TIGR01732">
    <property type="entry name" value="tiny_TM_bacill"/>
    <property type="match status" value="1"/>
</dbReference>
<accession>A0A7T5JPV8</accession>
<gene>
    <name evidence="7" type="ORF">JD108_06695</name>
    <name evidence="8" type="ORF">KDJ56_06375</name>
</gene>
<dbReference type="Proteomes" id="UP000677234">
    <property type="component" value="Chromosome"/>
</dbReference>
<evidence type="ECO:0000313" key="9">
    <source>
        <dbReference type="Proteomes" id="UP000595847"/>
    </source>
</evidence>
<evidence type="ECO:0000313" key="8">
    <source>
        <dbReference type="EMBL" id="QUO42613.1"/>
    </source>
</evidence>
<keyword evidence="3 6" id="KW-0812">Transmembrane</keyword>
<dbReference type="AlphaFoldDB" id="A0A7T5JPV8"/>
<dbReference type="EMBL" id="CP073708">
    <property type="protein sequence ID" value="QUO42613.1"/>
    <property type="molecule type" value="Genomic_DNA"/>
</dbReference>
<dbReference type="Proteomes" id="UP000595847">
    <property type="component" value="Chromosome"/>
</dbReference>
<dbReference type="InterPro" id="IPR010070">
    <property type="entry name" value="YjcZ-like"/>
</dbReference>
<evidence type="ECO:0000256" key="4">
    <source>
        <dbReference type="ARBA" id="ARBA00022989"/>
    </source>
</evidence>
<keyword evidence="5 6" id="KW-0472">Membrane</keyword>
<reference evidence="8" key="2">
    <citation type="submission" date="2021-04" db="EMBL/GenBank/DDBJ databases">
        <title>Brevibacillus composti FJAT-54423, complete genome.</title>
        <authorList>
            <person name="Tang R."/>
        </authorList>
    </citation>
    <scope>NUCLEOTIDE SEQUENCE</scope>
    <source>
        <strain evidence="8">FJAT-54424</strain>
    </source>
</reference>
<proteinExistence type="inferred from homology"/>
<protein>
    <submittedName>
        <fullName evidence="7">YjcZ family sporulation protein</fullName>
    </submittedName>
</protein>
<evidence type="ECO:0000313" key="7">
    <source>
        <dbReference type="EMBL" id="QQE75587.1"/>
    </source>
</evidence>
<sequence>MSNLFNSGGFAGFALILVLFILLSIVGTSED</sequence>
<evidence type="ECO:0000256" key="2">
    <source>
        <dbReference type="ARBA" id="ARBA00010221"/>
    </source>
</evidence>
<evidence type="ECO:0000256" key="5">
    <source>
        <dbReference type="ARBA" id="ARBA00023136"/>
    </source>
</evidence>
<dbReference type="GO" id="GO:0016020">
    <property type="term" value="C:membrane"/>
    <property type="evidence" value="ECO:0007669"/>
    <property type="project" value="UniProtKB-SubCell"/>
</dbReference>
<evidence type="ECO:0000256" key="3">
    <source>
        <dbReference type="ARBA" id="ARBA00022692"/>
    </source>
</evidence>
<organism evidence="7 9">
    <name type="scientific">Brevibacillus composti</name>
    <dbReference type="NCBI Taxonomy" id="2796470"/>
    <lineage>
        <taxon>Bacteria</taxon>
        <taxon>Bacillati</taxon>
        <taxon>Bacillota</taxon>
        <taxon>Bacilli</taxon>
        <taxon>Bacillales</taxon>
        <taxon>Paenibacillaceae</taxon>
        <taxon>Brevibacillus</taxon>
    </lineage>
</organism>
<evidence type="ECO:0000256" key="1">
    <source>
        <dbReference type="ARBA" id="ARBA00004370"/>
    </source>
</evidence>
<keyword evidence="4 6" id="KW-1133">Transmembrane helix</keyword>
<feature type="transmembrane region" description="Helical" evidence="6">
    <location>
        <begin position="6"/>
        <end position="26"/>
    </location>
</feature>
<dbReference type="KEGG" id="bcop:JD108_06695"/>
<dbReference type="EMBL" id="CP066308">
    <property type="protein sequence ID" value="QQE75587.1"/>
    <property type="molecule type" value="Genomic_DNA"/>
</dbReference>
<dbReference type="Pfam" id="PF09680">
    <property type="entry name" value="YjcZ_2"/>
    <property type="match status" value="1"/>
</dbReference>
<keyword evidence="10" id="KW-1185">Reference proteome</keyword>
<comment type="similarity">
    <text evidence="2">Belongs to the SscA family.</text>
</comment>
<evidence type="ECO:0000256" key="6">
    <source>
        <dbReference type="SAM" id="Phobius"/>
    </source>
</evidence>
<reference evidence="7 9" key="1">
    <citation type="submission" date="2020-12" db="EMBL/GenBank/DDBJ databases">
        <title>strain FJAT-54423T represents a novel species of the genus Brevibacillus.</title>
        <authorList>
            <person name="Tang R."/>
        </authorList>
    </citation>
    <scope>NUCLEOTIDE SEQUENCE [LARGE SCALE GENOMIC DNA]</scope>
    <source>
        <strain evidence="7 9">FJAT-54423</strain>
    </source>
</reference>
<evidence type="ECO:0000313" key="10">
    <source>
        <dbReference type="Proteomes" id="UP000677234"/>
    </source>
</evidence>
<name>A0A7T5JPV8_9BACL</name>
<dbReference type="RefSeq" id="WP_198829108.1">
    <property type="nucleotide sequence ID" value="NZ_CP066308.1"/>
</dbReference>